<gene>
    <name evidence="2" type="ORF">OCTVUL_1B017782</name>
</gene>
<dbReference type="EMBL" id="OX597818">
    <property type="protein sequence ID" value="CAI9722432.1"/>
    <property type="molecule type" value="Genomic_DNA"/>
</dbReference>
<feature type="compositionally biased region" description="Basic and acidic residues" evidence="1">
    <location>
        <begin position="75"/>
        <end position="87"/>
    </location>
</feature>
<proteinExistence type="predicted"/>
<accession>A0AA36AWZ9</accession>
<feature type="compositionally biased region" description="Gly residues" evidence="1">
    <location>
        <begin position="98"/>
        <end position="113"/>
    </location>
</feature>
<feature type="region of interest" description="Disordered" evidence="1">
    <location>
        <begin position="51"/>
        <end position="139"/>
    </location>
</feature>
<keyword evidence="3" id="KW-1185">Reference proteome</keyword>
<name>A0AA36AWZ9_OCTVU</name>
<protein>
    <submittedName>
        <fullName evidence="2">Uncharacterized protein</fullName>
    </submittedName>
</protein>
<evidence type="ECO:0000256" key="1">
    <source>
        <dbReference type="SAM" id="MobiDB-lite"/>
    </source>
</evidence>
<evidence type="ECO:0000313" key="2">
    <source>
        <dbReference type="EMBL" id="CAI9722432.1"/>
    </source>
</evidence>
<sequence>MDVHMITAAEIKPAMDKMESGKATGNDNITFELISANYKVNQQARKWEVVNQRREGRPSPPPAYFHQGSSPSIHCQERNSHLYHNDNDVEDDGDFDKGGGGGGGAGGGAGGGCSYDDDYDMLSNKINKDDTDTQVKQNL</sequence>
<organism evidence="2 3">
    <name type="scientific">Octopus vulgaris</name>
    <name type="common">Common octopus</name>
    <dbReference type="NCBI Taxonomy" id="6645"/>
    <lineage>
        <taxon>Eukaryota</taxon>
        <taxon>Metazoa</taxon>
        <taxon>Spiralia</taxon>
        <taxon>Lophotrochozoa</taxon>
        <taxon>Mollusca</taxon>
        <taxon>Cephalopoda</taxon>
        <taxon>Coleoidea</taxon>
        <taxon>Octopodiformes</taxon>
        <taxon>Octopoda</taxon>
        <taxon>Incirrata</taxon>
        <taxon>Octopodidae</taxon>
        <taxon>Octopus</taxon>
    </lineage>
</organism>
<evidence type="ECO:0000313" key="3">
    <source>
        <dbReference type="Proteomes" id="UP001162480"/>
    </source>
</evidence>
<reference evidence="2" key="1">
    <citation type="submission" date="2023-08" db="EMBL/GenBank/DDBJ databases">
        <authorList>
            <person name="Alioto T."/>
            <person name="Alioto T."/>
            <person name="Gomez Garrido J."/>
        </authorList>
    </citation>
    <scope>NUCLEOTIDE SEQUENCE</scope>
</reference>
<dbReference type="AlphaFoldDB" id="A0AA36AWZ9"/>
<dbReference type="Proteomes" id="UP001162480">
    <property type="component" value="Chromosome 5"/>
</dbReference>